<comment type="caution">
    <text evidence="2">The sequence shown here is derived from an EMBL/GenBank/DDBJ whole genome shotgun (WGS) entry which is preliminary data.</text>
</comment>
<reference evidence="2" key="1">
    <citation type="submission" date="2022-10" db="EMBL/GenBank/DDBJ databases">
        <title>Culturing micro-colonial fungi from biological soil crusts in the Mojave desert and describing Neophaeococcomyces mojavensis, and introducing the new genera and species Taxawa tesnikishii.</title>
        <authorList>
            <person name="Kurbessoian T."/>
            <person name="Stajich J.E."/>
        </authorList>
    </citation>
    <scope>NUCLEOTIDE SEQUENCE</scope>
    <source>
        <strain evidence="2">TK_1</strain>
    </source>
</reference>
<dbReference type="CDD" id="cd09917">
    <property type="entry name" value="F-box_SF"/>
    <property type="match status" value="1"/>
</dbReference>
<proteinExistence type="predicted"/>
<keyword evidence="3" id="KW-1185">Reference proteome</keyword>
<evidence type="ECO:0000313" key="3">
    <source>
        <dbReference type="Proteomes" id="UP001172684"/>
    </source>
</evidence>
<gene>
    <name evidence="2" type="ORF">H2201_006789</name>
</gene>
<dbReference type="EMBL" id="JAPDRL010000063">
    <property type="protein sequence ID" value="KAJ9660710.1"/>
    <property type="molecule type" value="Genomic_DNA"/>
</dbReference>
<accession>A0ABQ9NKR5</accession>
<feature type="domain" description="F-box" evidence="1">
    <location>
        <begin position="3"/>
        <end position="57"/>
    </location>
</feature>
<evidence type="ECO:0000259" key="1">
    <source>
        <dbReference type="Pfam" id="PF12937"/>
    </source>
</evidence>
<name>A0ABQ9NKR5_9PEZI</name>
<dbReference type="Pfam" id="PF12937">
    <property type="entry name" value="F-box-like"/>
    <property type="match status" value="1"/>
</dbReference>
<organism evidence="2 3">
    <name type="scientific">Coniosporium apollinis</name>
    <dbReference type="NCBI Taxonomy" id="61459"/>
    <lineage>
        <taxon>Eukaryota</taxon>
        <taxon>Fungi</taxon>
        <taxon>Dikarya</taxon>
        <taxon>Ascomycota</taxon>
        <taxon>Pezizomycotina</taxon>
        <taxon>Dothideomycetes</taxon>
        <taxon>Dothideomycetes incertae sedis</taxon>
        <taxon>Coniosporium</taxon>
    </lineage>
</organism>
<protein>
    <recommendedName>
        <fullName evidence="1">F-box domain-containing protein</fullName>
    </recommendedName>
</protein>
<sequence>MVYLPDELLLQILSYLDTEAPSVTNFSQEPSLNLTVSKEHSLKSFSLVSRDFRRVALPVLFQYARVELGDHNIEVKSFKNDFRFRYQSSARFLNLVTQQELGRHVRSVVLYTACTVQTGSPEVVNLPPAWGIWEGLFARINPSRIVVAAPPSYLGWLTKYSPNETDIWAFDMPIHMLELRTSAEDACMRVPADPDFWDILQVKEWAHLGYNEGSSLKAYSTYEYYWKNTPSCLVYMLRDPEARAKLRSVAYYAIFPLNTHVEDIASGVRGLSLIESLHYQLAPTPQSHLLDDSERIGKADLSDCWQEVGESYSAFVDAIFNMSEYATLLSRVLISDVFSAEQSEEMDDHFDILGESGWSKIAEGLWTRELASADAS</sequence>
<dbReference type="Proteomes" id="UP001172684">
    <property type="component" value="Unassembled WGS sequence"/>
</dbReference>
<dbReference type="InterPro" id="IPR001810">
    <property type="entry name" value="F-box_dom"/>
</dbReference>
<evidence type="ECO:0000313" key="2">
    <source>
        <dbReference type="EMBL" id="KAJ9660710.1"/>
    </source>
</evidence>